<dbReference type="InterPro" id="IPR011992">
    <property type="entry name" value="EF-hand-dom_pair"/>
</dbReference>
<dbReference type="PROSITE" id="PS50222">
    <property type="entry name" value="EF_HAND_2"/>
    <property type="match status" value="1"/>
</dbReference>
<dbReference type="EMBL" id="BK001925">
    <property type="protein sequence ID" value="DAA02771.1"/>
    <property type="molecule type" value="Genomic_DNA"/>
</dbReference>
<organism evidence="4">
    <name type="scientific">Drosophila melanogaster</name>
    <name type="common">Fruit fly</name>
    <dbReference type="NCBI Taxonomy" id="7227"/>
    <lineage>
        <taxon>Eukaryota</taxon>
        <taxon>Metazoa</taxon>
        <taxon>Ecdysozoa</taxon>
        <taxon>Arthropoda</taxon>
        <taxon>Hexapoda</taxon>
        <taxon>Insecta</taxon>
        <taxon>Pterygota</taxon>
        <taxon>Neoptera</taxon>
        <taxon>Endopterygota</taxon>
        <taxon>Diptera</taxon>
        <taxon>Brachycera</taxon>
        <taxon>Muscomorpha</taxon>
        <taxon>Ephydroidea</taxon>
        <taxon>Drosophilidae</taxon>
        <taxon>Drosophila</taxon>
        <taxon>Sophophora</taxon>
    </lineage>
</organism>
<proteinExistence type="predicted"/>
<accession>Q6ILU1</accession>
<dbReference type="SMART" id="SM00054">
    <property type="entry name" value="EFh"/>
    <property type="match status" value="1"/>
</dbReference>
<sequence length="207" mass="23004">MFQCPDTCHSLHSAIAQSCRHYLRTAFDLLDRNRDGRVTANELQFMLKNLGINVSDELIHDLIREASHSGPTKGSWGTGTQALMPATSRRVLHTPVHATCLPTSGKPVSFVATHLSDSPQDPRPSSKPTDCTGRPQWPFVMPVVIGCLSSRVAYKPKGSVIEIEPSKKDAVTVEERLVAAQVNLPNCRIRNQRWLEVSKIIRRLCKT</sequence>
<gene>
    <name evidence="4" type="ORF">HDC08330</name>
</gene>
<dbReference type="ExpressionAtlas" id="Q6ILU1">
    <property type="expression patterns" value="baseline and differential"/>
</dbReference>
<dbReference type="GO" id="GO:0005509">
    <property type="term" value="F:calcium ion binding"/>
    <property type="evidence" value="ECO:0007669"/>
    <property type="project" value="InterPro"/>
</dbReference>
<dbReference type="OrthoDB" id="26525at2759"/>
<protein>
    <submittedName>
        <fullName evidence="4">HDC08330</fullName>
    </submittedName>
</protein>
<dbReference type="PROSITE" id="PS00018">
    <property type="entry name" value="EF_HAND_1"/>
    <property type="match status" value="1"/>
</dbReference>
<dbReference type="CDD" id="cd00051">
    <property type="entry name" value="EFh"/>
    <property type="match status" value="1"/>
</dbReference>
<dbReference type="Bgee" id="FBgn0004910">
    <property type="expression patterns" value="Expressed in lamina wide-field cell (Drosophila) in brain and 182 other cell types or tissues"/>
</dbReference>
<evidence type="ECO:0000313" key="4">
    <source>
        <dbReference type="EMBL" id="DAA02771.1"/>
    </source>
</evidence>
<dbReference type="Pfam" id="PF13499">
    <property type="entry name" value="EF-hand_7"/>
    <property type="match status" value="1"/>
</dbReference>
<dbReference type="SUPFAM" id="SSF47473">
    <property type="entry name" value="EF-hand"/>
    <property type="match status" value="1"/>
</dbReference>
<evidence type="ECO:0000259" key="3">
    <source>
        <dbReference type="PROSITE" id="PS50222"/>
    </source>
</evidence>
<evidence type="ECO:0000256" key="2">
    <source>
        <dbReference type="SAM" id="MobiDB-lite"/>
    </source>
</evidence>
<reference evidence="4" key="1">
    <citation type="journal article" date="2003" name="Genome Biol.">
        <title>An integrated gene annotation and transcriptional profiling approach towards the full gene content of the Drosophila genome.</title>
        <authorList>
            <person name="Hild M."/>
            <person name="Beckmann B."/>
            <person name="Haas S.A."/>
            <person name="Koch B."/>
            <person name="Solovyev V."/>
            <person name="Busold C."/>
            <person name="Fellenberg K."/>
            <person name="Boutros M."/>
            <person name="Vingron M."/>
            <person name="Sauer F."/>
            <person name="Hoheisel J.D."/>
            <person name="Paro R."/>
        </authorList>
    </citation>
    <scope>NUCLEOTIDE SEQUENCE</scope>
</reference>
<evidence type="ECO:0000256" key="1">
    <source>
        <dbReference type="ARBA" id="ARBA00022837"/>
    </source>
</evidence>
<feature type="region of interest" description="Disordered" evidence="2">
    <location>
        <begin position="111"/>
        <end position="133"/>
    </location>
</feature>
<name>Q6ILU1_DROME</name>
<feature type="domain" description="EF-hand" evidence="3">
    <location>
        <begin position="18"/>
        <end position="53"/>
    </location>
</feature>
<keyword evidence="1" id="KW-0106">Calcium</keyword>
<dbReference type="InterPro" id="IPR002048">
    <property type="entry name" value="EF_hand_dom"/>
</dbReference>
<dbReference type="AlphaFoldDB" id="Q6ILU1"/>
<dbReference type="InterPro" id="IPR018247">
    <property type="entry name" value="EF_Hand_1_Ca_BS"/>
</dbReference>
<dbReference type="VEuPathDB" id="VectorBase:FBgn0004910"/>
<dbReference type="Gene3D" id="1.10.238.10">
    <property type="entry name" value="EF-hand"/>
    <property type="match status" value="1"/>
</dbReference>